<proteinExistence type="predicted"/>
<feature type="domain" description="N-terminal" evidence="1">
    <location>
        <begin position="10"/>
        <end position="129"/>
    </location>
</feature>
<sequence>MTKSARDRFDVHQDITSRIVQAIEAGAGTFVLPWHQGASTKTPVNATTQRAYRGVNVLSLWITAQALGYRSHQWATFKQWQSSGAQVRKGEKGTPIVFYKTLEIQNPEPEQGQGEDAHSIPFARASWVFNAEQVDGFAAATPERPTAPLFERLEQAEKAIAATGAAIEYGGTQAFYDRKADRIRVPDPSAFLGSPTSSPQESFYSTVLHELTHFSGAPHRLNRENGKRFADKPYCFEELIAELGAAFLCAELGITNEPRPDHAQYIAQYLAILKEDKRAIFQAATAATAATAYLLAFSSQSQESAA</sequence>
<evidence type="ECO:0000259" key="2">
    <source>
        <dbReference type="Pfam" id="PF18818"/>
    </source>
</evidence>
<evidence type="ECO:0000313" key="4">
    <source>
        <dbReference type="Proteomes" id="UP000199245"/>
    </source>
</evidence>
<feature type="domain" description="Polyvalent protein metallopeptidase" evidence="2">
    <location>
        <begin position="154"/>
        <end position="285"/>
    </location>
</feature>
<dbReference type="PIRSF" id="PIRSF037112">
    <property type="entry name" value="Antirestriction_ArdC"/>
    <property type="match status" value="1"/>
</dbReference>
<dbReference type="InterPro" id="IPR013610">
    <property type="entry name" value="ArdC_N"/>
</dbReference>
<name>A0A1G7K6I9_9BRAD</name>
<dbReference type="InterPro" id="IPR041459">
    <property type="entry name" value="MPTase-PolyVal"/>
</dbReference>
<reference evidence="3 4" key="1">
    <citation type="submission" date="2016-10" db="EMBL/GenBank/DDBJ databases">
        <authorList>
            <person name="de Groot N.N."/>
        </authorList>
    </citation>
    <scope>NUCLEOTIDE SEQUENCE [LARGE SCALE GENOMIC DNA]</scope>
    <source>
        <strain evidence="3 4">R5</strain>
    </source>
</reference>
<evidence type="ECO:0000259" key="1">
    <source>
        <dbReference type="Pfam" id="PF08401"/>
    </source>
</evidence>
<dbReference type="GO" id="GO:0003697">
    <property type="term" value="F:single-stranded DNA binding"/>
    <property type="evidence" value="ECO:0007669"/>
    <property type="project" value="InterPro"/>
</dbReference>
<dbReference type="Pfam" id="PF18818">
    <property type="entry name" value="MPTase-PolyVal"/>
    <property type="match status" value="1"/>
</dbReference>
<evidence type="ECO:0000313" key="3">
    <source>
        <dbReference type="EMBL" id="SDF32680.1"/>
    </source>
</evidence>
<dbReference type="EMBL" id="FMZW01000051">
    <property type="protein sequence ID" value="SDF32680.1"/>
    <property type="molecule type" value="Genomic_DNA"/>
</dbReference>
<protein>
    <submittedName>
        <fullName evidence="3">Antirestriction protein ArdC</fullName>
    </submittedName>
</protein>
<dbReference type="AlphaFoldDB" id="A0A1G7K6I9"/>
<dbReference type="Pfam" id="PF08401">
    <property type="entry name" value="ArdcN"/>
    <property type="match status" value="1"/>
</dbReference>
<accession>A0A1G7K6I9</accession>
<organism evidence="3 4">
    <name type="scientific">Bradyrhizobium brasilense</name>
    <dbReference type="NCBI Taxonomy" id="1419277"/>
    <lineage>
        <taxon>Bacteria</taxon>
        <taxon>Pseudomonadati</taxon>
        <taxon>Pseudomonadota</taxon>
        <taxon>Alphaproteobacteria</taxon>
        <taxon>Hyphomicrobiales</taxon>
        <taxon>Nitrobacteraceae</taxon>
        <taxon>Bradyrhizobium</taxon>
    </lineage>
</organism>
<dbReference type="InterPro" id="IPR017113">
    <property type="entry name" value="Antirestriction_ArdC"/>
</dbReference>
<dbReference type="Proteomes" id="UP000199245">
    <property type="component" value="Unassembled WGS sequence"/>
</dbReference>
<gene>
    <name evidence="3" type="ORF">SAMN05216337_105150</name>
</gene>